<dbReference type="EMBL" id="FXZM01000006">
    <property type="protein sequence ID" value="SMY11864.1"/>
    <property type="molecule type" value="Genomic_DNA"/>
</dbReference>
<feature type="domain" description="Protein kinase" evidence="12">
    <location>
        <begin position="13"/>
        <end position="269"/>
    </location>
</feature>
<dbReference type="CDD" id="cd14014">
    <property type="entry name" value="STKc_PknB_like"/>
    <property type="match status" value="1"/>
</dbReference>
<evidence type="ECO:0000256" key="6">
    <source>
        <dbReference type="ARBA" id="ARBA00022777"/>
    </source>
</evidence>
<comment type="catalytic activity">
    <reaction evidence="8">
        <text>L-threonyl-[protein] + ATP = O-phospho-L-threonyl-[protein] + ADP + H(+)</text>
        <dbReference type="Rhea" id="RHEA:46608"/>
        <dbReference type="Rhea" id="RHEA-COMP:11060"/>
        <dbReference type="Rhea" id="RHEA-COMP:11605"/>
        <dbReference type="ChEBI" id="CHEBI:15378"/>
        <dbReference type="ChEBI" id="CHEBI:30013"/>
        <dbReference type="ChEBI" id="CHEBI:30616"/>
        <dbReference type="ChEBI" id="CHEBI:61977"/>
        <dbReference type="ChEBI" id="CHEBI:456216"/>
        <dbReference type="EC" id="2.7.11.1"/>
    </reaction>
</comment>
<dbReference type="GO" id="GO:0005524">
    <property type="term" value="F:ATP binding"/>
    <property type="evidence" value="ECO:0007669"/>
    <property type="project" value="UniProtKB-KW"/>
</dbReference>
<evidence type="ECO:0000256" key="4">
    <source>
        <dbReference type="ARBA" id="ARBA00022737"/>
    </source>
</evidence>
<dbReference type="SMART" id="SM00220">
    <property type="entry name" value="S_TKc"/>
    <property type="match status" value="1"/>
</dbReference>
<dbReference type="Gene3D" id="3.30.10.20">
    <property type="match status" value="1"/>
</dbReference>
<dbReference type="PROSITE" id="PS51178">
    <property type="entry name" value="PASTA"/>
    <property type="match status" value="1"/>
</dbReference>
<keyword evidence="4" id="KW-0677">Repeat</keyword>
<feature type="region of interest" description="Disordered" evidence="10">
    <location>
        <begin position="387"/>
        <end position="413"/>
    </location>
</feature>
<dbReference type="PANTHER" id="PTHR43289">
    <property type="entry name" value="MITOGEN-ACTIVATED PROTEIN KINASE KINASE KINASE 20-RELATED"/>
    <property type="match status" value="1"/>
</dbReference>
<dbReference type="RefSeq" id="WP_101588831.1">
    <property type="nucleotide sequence ID" value="NZ_FXZM01000006.1"/>
</dbReference>
<dbReference type="Gene3D" id="1.10.510.10">
    <property type="entry name" value="Transferase(Phosphotransferase) domain 1"/>
    <property type="match status" value="1"/>
</dbReference>
<dbReference type="GO" id="GO:0106310">
    <property type="term" value="F:protein serine kinase activity"/>
    <property type="evidence" value="ECO:0007669"/>
    <property type="project" value="RHEA"/>
</dbReference>
<evidence type="ECO:0000256" key="9">
    <source>
        <dbReference type="ARBA" id="ARBA00048679"/>
    </source>
</evidence>
<feature type="domain" description="PASTA" evidence="13">
    <location>
        <begin position="411"/>
        <end position="472"/>
    </location>
</feature>
<keyword evidence="6 14" id="KW-0418">Kinase</keyword>
<evidence type="ECO:0000256" key="10">
    <source>
        <dbReference type="SAM" id="MobiDB-lite"/>
    </source>
</evidence>
<dbReference type="FunFam" id="1.10.510.10:FF:000021">
    <property type="entry name" value="Serine/threonine protein kinase"/>
    <property type="match status" value="1"/>
</dbReference>
<dbReference type="Pfam" id="PF00069">
    <property type="entry name" value="Pkinase"/>
    <property type="match status" value="1"/>
</dbReference>
<sequence length="580" mass="60025">MRPQPGTVLGGRYDLTSRIAVGGMGEVWKGRDKVIDREVAAKILKEEYLSDQGFLDRFRAEARSMGAVSHPGIASVFDYGEETGSPYLVMEYVPGEPLSALIDRNGVVPEDDVLELIAQSAEALGSAHRSGVVHRDVKPGNILVTPDFRVKLTDFGIARVADQAPLTKTGQVMGTAQYLAPEQATGKGSTPKSDLYSLGIIMYEALAGRRPFTGDSQVAIAIAQVNTTAPELPDTVSEPIRRLVASLLSKKQDQRPDSGEALAKAARALRSGDTAGAEAAVPQMLAGAAAGAAAADAVTRAFHQPGDEATRVMDPAHASAAAAPAGAPTTETRTIPQQGDLVERPNGELDEDDEKMGTGMKVTVGVLIALVIAGLVWVAWIFFGPSGDPEPTATTTPTAEETEEDTSFEIDPNDYIGQSEATATRNLEQQGLVVNSVEAESEQAVGTVVNVRSGNNGYVFSEGDTITIEVSSGPAEAPEPEPEEPGTDSGSDGSSDSGTDGDSDSSGGSDSNDESGSNDESESDAESGSDDSTDPTDGDENTDDTDSGESPDSDSTDGGDDSGDAPGFGGNAAIVNGGDR</sequence>
<feature type="compositionally biased region" description="Low complexity" evidence="10">
    <location>
        <begin position="389"/>
        <end position="399"/>
    </location>
</feature>
<dbReference type="InterPro" id="IPR008271">
    <property type="entry name" value="Ser/Thr_kinase_AS"/>
</dbReference>
<dbReference type="GO" id="GO:0004674">
    <property type="term" value="F:protein serine/threonine kinase activity"/>
    <property type="evidence" value="ECO:0007669"/>
    <property type="project" value="UniProtKB-KW"/>
</dbReference>
<feature type="compositionally biased region" description="Low complexity" evidence="10">
    <location>
        <begin position="316"/>
        <end position="328"/>
    </location>
</feature>
<dbReference type="Pfam" id="PF03793">
    <property type="entry name" value="PASTA"/>
    <property type="match status" value="1"/>
</dbReference>
<dbReference type="CDD" id="cd06577">
    <property type="entry name" value="PASTA_pknB"/>
    <property type="match status" value="1"/>
</dbReference>
<dbReference type="PROSITE" id="PS50011">
    <property type="entry name" value="PROTEIN_KINASE_DOM"/>
    <property type="match status" value="1"/>
</dbReference>
<dbReference type="FunFam" id="3.30.200.20:FF:000035">
    <property type="entry name" value="Serine/threonine protein kinase Stk1"/>
    <property type="match status" value="1"/>
</dbReference>
<keyword evidence="3 14" id="KW-0808">Transferase</keyword>
<dbReference type="PANTHER" id="PTHR43289:SF6">
    <property type="entry name" value="SERINE_THREONINE-PROTEIN KINASE NEKL-3"/>
    <property type="match status" value="1"/>
</dbReference>
<gene>
    <name evidence="14" type="ORF">BJEO58_01456</name>
</gene>
<dbReference type="Gene3D" id="3.30.200.20">
    <property type="entry name" value="Phosphorylase Kinase, domain 1"/>
    <property type="match status" value="1"/>
</dbReference>
<keyword evidence="11" id="KW-1133">Transmembrane helix</keyword>
<evidence type="ECO:0000259" key="12">
    <source>
        <dbReference type="PROSITE" id="PS50011"/>
    </source>
</evidence>
<reference evidence="15" key="1">
    <citation type="submission" date="2017-03" db="EMBL/GenBank/DDBJ databases">
        <authorList>
            <person name="Monnet C."/>
        </authorList>
    </citation>
    <scope>NUCLEOTIDE SEQUENCE [LARGE SCALE GENOMIC DNA]</scope>
    <source>
        <strain evidence="15">SJ5-8</strain>
    </source>
</reference>
<evidence type="ECO:0000313" key="14">
    <source>
        <dbReference type="EMBL" id="SMY11864.1"/>
    </source>
</evidence>
<proteinExistence type="predicted"/>
<feature type="region of interest" description="Disordered" evidence="10">
    <location>
        <begin position="316"/>
        <end position="355"/>
    </location>
</feature>
<evidence type="ECO:0000256" key="8">
    <source>
        <dbReference type="ARBA" id="ARBA00047899"/>
    </source>
</evidence>
<keyword evidence="15" id="KW-1185">Reference proteome</keyword>
<evidence type="ECO:0000256" key="11">
    <source>
        <dbReference type="SAM" id="Phobius"/>
    </source>
</evidence>
<evidence type="ECO:0000259" key="13">
    <source>
        <dbReference type="PROSITE" id="PS51178"/>
    </source>
</evidence>
<dbReference type="OrthoDB" id="9762169at2"/>
<organism evidence="14 15">
    <name type="scientific">Brevibacterium jeotgali</name>
    <dbReference type="NCBI Taxonomy" id="1262550"/>
    <lineage>
        <taxon>Bacteria</taxon>
        <taxon>Bacillati</taxon>
        <taxon>Actinomycetota</taxon>
        <taxon>Actinomycetes</taxon>
        <taxon>Micrococcales</taxon>
        <taxon>Brevibacteriaceae</taxon>
        <taxon>Brevibacterium</taxon>
    </lineage>
</organism>
<evidence type="ECO:0000256" key="5">
    <source>
        <dbReference type="ARBA" id="ARBA00022741"/>
    </source>
</evidence>
<dbReference type="PROSITE" id="PS00108">
    <property type="entry name" value="PROTEIN_KINASE_ST"/>
    <property type="match status" value="1"/>
</dbReference>
<feature type="compositionally biased region" description="Low complexity" evidence="10">
    <location>
        <begin position="487"/>
        <end position="510"/>
    </location>
</feature>
<keyword evidence="11" id="KW-0812">Transmembrane</keyword>
<dbReference type="Proteomes" id="UP000234462">
    <property type="component" value="Unassembled WGS sequence"/>
</dbReference>
<evidence type="ECO:0000256" key="3">
    <source>
        <dbReference type="ARBA" id="ARBA00022679"/>
    </source>
</evidence>
<feature type="compositionally biased region" description="Acidic residues" evidence="10">
    <location>
        <begin position="400"/>
        <end position="412"/>
    </location>
</feature>
<keyword evidence="11" id="KW-0472">Membrane</keyword>
<dbReference type="InterPro" id="IPR011009">
    <property type="entry name" value="Kinase-like_dom_sf"/>
</dbReference>
<feature type="transmembrane region" description="Helical" evidence="11">
    <location>
        <begin position="362"/>
        <end position="383"/>
    </location>
</feature>
<evidence type="ECO:0000256" key="1">
    <source>
        <dbReference type="ARBA" id="ARBA00012513"/>
    </source>
</evidence>
<dbReference type="SUPFAM" id="SSF56112">
    <property type="entry name" value="Protein kinase-like (PK-like)"/>
    <property type="match status" value="1"/>
</dbReference>
<feature type="compositionally biased region" description="Acidic residues" evidence="10">
    <location>
        <begin position="511"/>
        <end position="563"/>
    </location>
</feature>
<dbReference type="EC" id="2.7.11.1" evidence="1"/>
<name>A0A2H1L4N3_9MICO</name>
<accession>A0A2H1L4N3</accession>
<dbReference type="InterPro" id="IPR005543">
    <property type="entry name" value="PASTA_dom"/>
</dbReference>
<dbReference type="InterPro" id="IPR000719">
    <property type="entry name" value="Prot_kinase_dom"/>
</dbReference>
<dbReference type="GO" id="GO:0045717">
    <property type="term" value="P:negative regulation of fatty acid biosynthetic process"/>
    <property type="evidence" value="ECO:0007669"/>
    <property type="project" value="UniProtKB-ARBA"/>
</dbReference>
<feature type="region of interest" description="Disordered" evidence="10">
    <location>
        <begin position="471"/>
        <end position="580"/>
    </location>
</feature>
<comment type="catalytic activity">
    <reaction evidence="9">
        <text>L-seryl-[protein] + ATP = O-phospho-L-seryl-[protein] + ADP + H(+)</text>
        <dbReference type="Rhea" id="RHEA:17989"/>
        <dbReference type="Rhea" id="RHEA-COMP:9863"/>
        <dbReference type="Rhea" id="RHEA-COMP:11604"/>
        <dbReference type="ChEBI" id="CHEBI:15378"/>
        <dbReference type="ChEBI" id="CHEBI:29999"/>
        <dbReference type="ChEBI" id="CHEBI:30616"/>
        <dbReference type="ChEBI" id="CHEBI:83421"/>
        <dbReference type="ChEBI" id="CHEBI:456216"/>
        <dbReference type="EC" id="2.7.11.1"/>
    </reaction>
</comment>
<keyword evidence="7" id="KW-0067">ATP-binding</keyword>
<evidence type="ECO:0000256" key="7">
    <source>
        <dbReference type="ARBA" id="ARBA00022840"/>
    </source>
</evidence>
<keyword evidence="5" id="KW-0547">Nucleotide-binding</keyword>
<dbReference type="AlphaFoldDB" id="A0A2H1L4N3"/>
<evidence type="ECO:0000313" key="15">
    <source>
        <dbReference type="Proteomes" id="UP000234462"/>
    </source>
</evidence>
<evidence type="ECO:0000256" key="2">
    <source>
        <dbReference type="ARBA" id="ARBA00022527"/>
    </source>
</evidence>
<protein>
    <recommendedName>
        <fullName evidence="1">non-specific serine/threonine protein kinase</fullName>
        <ecNumber evidence="1">2.7.11.1</ecNumber>
    </recommendedName>
</protein>
<keyword evidence="2 14" id="KW-0723">Serine/threonine-protein kinase</keyword>